<dbReference type="SUPFAM" id="SSF88946">
    <property type="entry name" value="Sigma2 domain of RNA polymerase sigma factors"/>
    <property type="match status" value="1"/>
</dbReference>
<comment type="caution">
    <text evidence="8">The sequence shown here is derived from an EMBL/GenBank/DDBJ whole genome shotgun (WGS) entry which is preliminary data.</text>
</comment>
<dbReference type="EMBL" id="BAABAS010000011">
    <property type="protein sequence ID" value="GAA4234676.1"/>
    <property type="molecule type" value="Genomic_DNA"/>
</dbReference>
<evidence type="ECO:0000313" key="9">
    <source>
        <dbReference type="Proteomes" id="UP001501710"/>
    </source>
</evidence>
<dbReference type="Gene3D" id="1.10.1740.10">
    <property type="match status" value="1"/>
</dbReference>
<reference evidence="9" key="1">
    <citation type="journal article" date="2019" name="Int. J. Syst. Evol. Microbiol.">
        <title>The Global Catalogue of Microorganisms (GCM) 10K type strain sequencing project: providing services to taxonomists for standard genome sequencing and annotation.</title>
        <authorList>
            <consortium name="The Broad Institute Genomics Platform"/>
            <consortium name="The Broad Institute Genome Sequencing Center for Infectious Disease"/>
            <person name="Wu L."/>
            <person name="Ma J."/>
        </authorList>
    </citation>
    <scope>NUCLEOTIDE SEQUENCE [LARGE SCALE GENOMIC DNA]</scope>
    <source>
        <strain evidence="9">JCM 17440</strain>
    </source>
</reference>
<dbReference type="PANTHER" id="PTHR43133">
    <property type="entry name" value="RNA POLYMERASE ECF-TYPE SIGMA FACTO"/>
    <property type="match status" value="1"/>
</dbReference>
<evidence type="ECO:0000256" key="1">
    <source>
        <dbReference type="ARBA" id="ARBA00010641"/>
    </source>
</evidence>
<dbReference type="PANTHER" id="PTHR43133:SF8">
    <property type="entry name" value="RNA POLYMERASE SIGMA FACTOR HI_1459-RELATED"/>
    <property type="match status" value="1"/>
</dbReference>
<organism evidence="8 9">
    <name type="scientific">Actinomadura meridiana</name>
    <dbReference type="NCBI Taxonomy" id="559626"/>
    <lineage>
        <taxon>Bacteria</taxon>
        <taxon>Bacillati</taxon>
        <taxon>Actinomycetota</taxon>
        <taxon>Actinomycetes</taxon>
        <taxon>Streptosporangiales</taxon>
        <taxon>Thermomonosporaceae</taxon>
        <taxon>Actinomadura</taxon>
    </lineage>
</organism>
<dbReference type="SUPFAM" id="SSF88659">
    <property type="entry name" value="Sigma3 and sigma4 domains of RNA polymerase sigma factors"/>
    <property type="match status" value="1"/>
</dbReference>
<name>A0ABP8C6Y7_9ACTN</name>
<keyword evidence="4" id="KW-0238">DNA-binding</keyword>
<dbReference type="InterPro" id="IPR007627">
    <property type="entry name" value="RNA_pol_sigma70_r2"/>
</dbReference>
<evidence type="ECO:0000256" key="2">
    <source>
        <dbReference type="ARBA" id="ARBA00023015"/>
    </source>
</evidence>
<dbReference type="Gene3D" id="1.10.10.10">
    <property type="entry name" value="Winged helix-like DNA-binding domain superfamily/Winged helix DNA-binding domain"/>
    <property type="match status" value="1"/>
</dbReference>
<dbReference type="InterPro" id="IPR039425">
    <property type="entry name" value="RNA_pol_sigma-70-like"/>
</dbReference>
<proteinExistence type="inferred from homology"/>
<sequence>MSGTGGTAMTADETRDDPPPRQVDPGRTQQSHGAVQRPDGIVGAARVQFLDFFTEQHPQVVRFVMFARHATFHAAEDAAQEAFIEAWRTTDRPGAWDQIRDPKAWIRTIALRRHDRPGGTRRREPPTISGVEELLTDHPAPQPDPSDLASGTARVLQALDAIDDDLTRAVMAFTLDGYPDSVIAAQTGTDTQRVRNHRAKARKLLRRYLGSSGTQEGGTGR</sequence>
<evidence type="ECO:0000259" key="7">
    <source>
        <dbReference type="Pfam" id="PF04542"/>
    </source>
</evidence>
<dbReference type="InterPro" id="IPR036388">
    <property type="entry name" value="WH-like_DNA-bd_sf"/>
</dbReference>
<evidence type="ECO:0000256" key="5">
    <source>
        <dbReference type="ARBA" id="ARBA00023163"/>
    </source>
</evidence>
<dbReference type="InterPro" id="IPR013325">
    <property type="entry name" value="RNA_pol_sigma_r2"/>
</dbReference>
<evidence type="ECO:0000256" key="4">
    <source>
        <dbReference type="ARBA" id="ARBA00023125"/>
    </source>
</evidence>
<comment type="similarity">
    <text evidence="1">Belongs to the sigma-70 factor family. ECF subfamily.</text>
</comment>
<accession>A0ABP8C6Y7</accession>
<keyword evidence="9" id="KW-1185">Reference proteome</keyword>
<evidence type="ECO:0000256" key="6">
    <source>
        <dbReference type="SAM" id="MobiDB-lite"/>
    </source>
</evidence>
<dbReference type="Proteomes" id="UP001501710">
    <property type="component" value="Unassembled WGS sequence"/>
</dbReference>
<gene>
    <name evidence="8" type="ORF">GCM10022254_40110</name>
</gene>
<feature type="region of interest" description="Disordered" evidence="6">
    <location>
        <begin position="1"/>
        <end position="39"/>
    </location>
</feature>
<dbReference type="Pfam" id="PF04542">
    <property type="entry name" value="Sigma70_r2"/>
    <property type="match status" value="1"/>
</dbReference>
<keyword evidence="5" id="KW-0804">Transcription</keyword>
<dbReference type="InterPro" id="IPR014284">
    <property type="entry name" value="RNA_pol_sigma-70_dom"/>
</dbReference>
<dbReference type="NCBIfam" id="TIGR02937">
    <property type="entry name" value="sigma70-ECF"/>
    <property type="match status" value="1"/>
</dbReference>
<feature type="domain" description="RNA polymerase sigma-70 region 2" evidence="7">
    <location>
        <begin position="55"/>
        <end position="112"/>
    </location>
</feature>
<evidence type="ECO:0000256" key="3">
    <source>
        <dbReference type="ARBA" id="ARBA00023082"/>
    </source>
</evidence>
<dbReference type="InterPro" id="IPR013324">
    <property type="entry name" value="RNA_pol_sigma_r3/r4-like"/>
</dbReference>
<evidence type="ECO:0000313" key="8">
    <source>
        <dbReference type="EMBL" id="GAA4234676.1"/>
    </source>
</evidence>
<keyword evidence="2" id="KW-0805">Transcription regulation</keyword>
<keyword evidence="3" id="KW-0731">Sigma factor</keyword>
<protein>
    <submittedName>
        <fullName evidence="8">SigE family RNA polymerase sigma factor</fullName>
    </submittedName>
</protein>